<sequence length="24" mass="2195">MAAAAAASPAAGPPLPATGWEVTS</sequence>
<dbReference type="EMBL" id="AC145322">
    <property type="protein sequence ID" value="AAX96057.1"/>
    <property type="molecule type" value="Genomic_DNA"/>
</dbReference>
<evidence type="ECO:0000313" key="3">
    <source>
        <dbReference type="Proteomes" id="UP000000763"/>
    </source>
</evidence>
<name>Q2R9F2_ORYSJ</name>
<dbReference type="Proteomes" id="UP000000763">
    <property type="component" value="Chromosome 11"/>
</dbReference>
<proteinExistence type="predicted"/>
<protein>
    <submittedName>
        <fullName evidence="2">Uncharacterized protein</fullName>
    </submittedName>
</protein>
<evidence type="ECO:0000256" key="1">
    <source>
        <dbReference type="SAM" id="MobiDB-lite"/>
    </source>
</evidence>
<reference evidence="3" key="1">
    <citation type="journal article" date="2005" name="Nature">
        <title>The map-based sequence of the rice genome.</title>
        <authorList>
            <consortium name="International rice genome sequencing project (IRGSP)"/>
            <person name="Matsumoto T."/>
            <person name="Wu J."/>
            <person name="Kanamori H."/>
            <person name="Katayose Y."/>
            <person name="Fujisawa M."/>
            <person name="Namiki N."/>
            <person name="Mizuno H."/>
            <person name="Yamamoto K."/>
            <person name="Antonio B.A."/>
            <person name="Baba T."/>
            <person name="Sakata K."/>
            <person name="Nagamura Y."/>
            <person name="Aoki H."/>
            <person name="Arikawa K."/>
            <person name="Arita K."/>
            <person name="Bito T."/>
            <person name="Chiden Y."/>
            <person name="Fujitsuka N."/>
            <person name="Fukunaka R."/>
            <person name="Hamada M."/>
            <person name="Harada C."/>
            <person name="Hayashi A."/>
            <person name="Hijishita S."/>
            <person name="Honda M."/>
            <person name="Hosokawa S."/>
            <person name="Ichikawa Y."/>
            <person name="Idonuma A."/>
            <person name="Iijima M."/>
            <person name="Ikeda M."/>
            <person name="Ikeno M."/>
            <person name="Ito K."/>
            <person name="Ito S."/>
            <person name="Ito T."/>
            <person name="Ito Y."/>
            <person name="Ito Y."/>
            <person name="Iwabuchi A."/>
            <person name="Kamiya K."/>
            <person name="Karasawa W."/>
            <person name="Kurita K."/>
            <person name="Katagiri S."/>
            <person name="Kikuta A."/>
            <person name="Kobayashi H."/>
            <person name="Kobayashi N."/>
            <person name="Machita K."/>
            <person name="Maehara T."/>
            <person name="Masukawa M."/>
            <person name="Mizubayashi T."/>
            <person name="Mukai Y."/>
            <person name="Nagasaki H."/>
            <person name="Nagata Y."/>
            <person name="Naito S."/>
            <person name="Nakashima M."/>
            <person name="Nakama Y."/>
            <person name="Nakamichi Y."/>
            <person name="Nakamura M."/>
            <person name="Meguro A."/>
            <person name="Negishi M."/>
            <person name="Ohta I."/>
            <person name="Ohta T."/>
            <person name="Okamoto M."/>
            <person name="Ono N."/>
            <person name="Saji S."/>
            <person name="Sakaguchi M."/>
            <person name="Sakai K."/>
            <person name="Shibata M."/>
            <person name="Shimokawa T."/>
            <person name="Song J."/>
            <person name="Takazaki Y."/>
            <person name="Terasawa K."/>
            <person name="Tsugane M."/>
            <person name="Tsuji K."/>
            <person name="Ueda S."/>
            <person name="Waki K."/>
            <person name="Yamagata H."/>
            <person name="Yamamoto M."/>
            <person name="Yamamoto S."/>
            <person name="Yamane H."/>
            <person name="Yoshiki S."/>
            <person name="Yoshihara R."/>
            <person name="Yukawa K."/>
            <person name="Zhong H."/>
            <person name="Yano M."/>
            <person name="Yuan Q."/>
            <person name="Ouyang S."/>
            <person name="Liu J."/>
            <person name="Jones K.M."/>
            <person name="Gansberger K."/>
            <person name="Moffat K."/>
            <person name="Hill J."/>
            <person name="Bera J."/>
            <person name="Fadrosh D."/>
            <person name="Jin S."/>
            <person name="Johri S."/>
            <person name="Kim M."/>
            <person name="Overton L."/>
            <person name="Reardon M."/>
            <person name="Tsitrin T."/>
            <person name="Vuong H."/>
            <person name="Weaver B."/>
            <person name="Ciecko A."/>
            <person name="Tallon L."/>
            <person name="Jackson J."/>
            <person name="Pai G."/>
            <person name="Aken S.V."/>
            <person name="Utterback T."/>
            <person name="Reidmuller S."/>
            <person name="Feldblyum T."/>
            <person name="Hsiao J."/>
            <person name="Zismann V."/>
            <person name="Iobst S."/>
            <person name="de Vazeille A.R."/>
            <person name="Buell C.R."/>
            <person name="Ying K."/>
            <person name="Li Y."/>
            <person name="Lu T."/>
            <person name="Huang Y."/>
            <person name="Zhao Q."/>
            <person name="Feng Q."/>
            <person name="Zhang L."/>
            <person name="Zhu J."/>
            <person name="Weng Q."/>
            <person name="Mu J."/>
            <person name="Lu Y."/>
            <person name="Fan D."/>
            <person name="Liu Y."/>
            <person name="Guan J."/>
            <person name="Zhang Y."/>
            <person name="Yu S."/>
            <person name="Liu X."/>
            <person name="Zhang Y."/>
            <person name="Hong G."/>
            <person name="Han B."/>
            <person name="Choisne N."/>
            <person name="Demange N."/>
            <person name="Orjeda G."/>
            <person name="Samain S."/>
            <person name="Cattolico L."/>
            <person name="Pelletier E."/>
            <person name="Couloux A."/>
            <person name="Segurens B."/>
            <person name="Wincker P."/>
            <person name="D'Hont A."/>
            <person name="Scarpelli C."/>
            <person name="Weissenbach J."/>
            <person name="Salanoubat M."/>
            <person name="Quetier F."/>
            <person name="Yu Y."/>
            <person name="Kim H.R."/>
            <person name="Rambo T."/>
            <person name="Currie J."/>
            <person name="Collura K."/>
            <person name="Luo M."/>
            <person name="Yang T."/>
            <person name="Ammiraju J.S.S."/>
            <person name="Engler F."/>
            <person name="Soderlund C."/>
            <person name="Wing R.A."/>
            <person name="Palmer L.E."/>
            <person name="de la Bastide M."/>
            <person name="Spiegel L."/>
            <person name="Nascimento L."/>
            <person name="Zutavern T."/>
            <person name="O'Shaughnessy A."/>
            <person name="Dike S."/>
            <person name="Dedhia N."/>
            <person name="Preston R."/>
            <person name="Balija V."/>
            <person name="McCombie W.R."/>
            <person name="Chow T."/>
            <person name="Chen H."/>
            <person name="Chung M."/>
            <person name="Chen C."/>
            <person name="Shaw J."/>
            <person name="Wu H."/>
            <person name="Hsiao K."/>
            <person name="Chao Y."/>
            <person name="Chu M."/>
            <person name="Cheng C."/>
            <person name="Hour A."/>
            <person name="Lee P."/>
            <person name="Lin S."/>
            <person name="Lin Y."/>
            <person name="Liou J."/>
            <person name="Liu S."/>
            <person name="Hsing Y."/>
            <person name="Raghuvanshi S."/>
            <person name="Mohanty A."/>
            <person name="Bharti A.K."/>
            <person name="Gaur A."/>
            <person name="Gupta V."/>
            <person name="Kumar D."/>
            <person name="Ravi V."/>
            <person name="Vij S."/>
            <person name="Kapur A."/>
            <person name="Khurana P."/>
            <person name="Khurana P."/>
            <person name="Khurana J.P."/>
            <person name="Tyagi A.K."/>
            <person name="Gaikwad K."/>
            <person name="Singh A."/>
            <person name="Dalal V."/>
            <person name="Srivastava S."/>
            <person name="Dixit A."/>
            <person name="Pal A.K."/>
            <person name="Ghazi I.A."/>
            <person name="Yadav M."/>
            <person name="Pandit A."/>
            <person name="Bhargava A."/>
            <person name="Sureshbabu K."/>
            <person name="Batra K."/>
            <person name="Sharma T.R."/>
            <person name="Mohapatra T."/>
            <person name="Singh N.K."/>
            <person name="Messing J."/>
            <person name="Nelson A.B."/>
            <person name="Fuks G."/>
            <person name="Kavchok S."/>
            <person name="Keizer G."/>
            <person name="Linton E."/>
            <person name="Llaca V."/>
            <person name="Song R."/>
            <person name="Tanyolac B."/>
            <person name="Young S."/>
            <person name="Ho-Il K."/>
            <person name="Hahn J.H."/>
            <person name="Sangsakoo G."/>
            <person name="Vanavichit A."/>
            <person name="de Mattos Luiz.A.T."/>
            <person name="Zimmer P.D."/>
            <person name="Malone G."/>
            <person name="Dellagostin O."/>
            <person name="de Oliveira A.C."/>
            <person name="Bevan M."/>
            <person name="Bancroft I."/>
            <person name="Minx P."/>
            <person name="Cordum H."/>
            <person name="Wilson R."/>
            <person name="Cheng Z."/>
            <person name="Jin W."/>
            <person name="Jiang J."/>
            <person name="Leong S.A."/>
            <person name="Iwama H."/>
            <person name="Gojobori T."/>
            <person name="Itoh T."/>
            <person name="Niimura Y."/>
            <person name="Fujii Y."/>
            <person name="Habara T."/>
            <person name="Sakai H."/>
            <person name="Sato Y."/>
            <person name="Wilson G."/>
            <person name="Kumar K."/>
            <person name="McCouch S."/>
            <person name="Juretic N."/>
            <person name="Hoen D."/>
            <person name="Wright S."/>
            <person name="Bruskiewich R."/>
            <person name="Bureau T."/>
            <person name="Miyao A."/>
            <person name="Hirochika H."/>
            <person name="Nishikawa T."/>
            <person name="Kadowaki K."/>
            <person name="Sugiura M."/>
            <person name="Burr B."/>
            <person name="Sasaki T."/>
        </authorList>
    </citation>
    <scope>NUCLEOTIDE SEQUENCE [LARGE SCALE GENOMIC DNA]</scope>
    <source>
        <strain evidence="3">cv. Nipponbare</strain>
    </source>
</reference>
<evidence type="ECO:0000313" key="2">
    <source>
        <dbReference type="EMBL" id="AAX96057.1"/>
    </source>
</evidence>
<feature type="compositionally biased region" description="Low complexity" evidence="1">
    <location>
        <begin position="1"/>
        <end position="10"/>
    </location>
</feature>
<dbReference type="AlphaFoldDB" id="Q2R9F2"/>
<accession>Q2R9F2</accession>
<organism evidence="2 3">
    <name type="scientific">Oryza sativa subsp. japonica</name>
    <name type="common">Rice</name>
    <dbReference type="NCBI Taxonomy" id="39947"/>
    <lineage>
        <taxon>Eukaryota</taxon>
        <taxon>Viridiplantae</taxon>
        <taxon>Streptophyta</taxon>
        <taxon>Embryophyta</taxon>
        <taxon>Tracheophyta</taxon>
        <taxon>Spermatophyta</taxon>
        <taxon>Magnoliopsida</taxon>
        <taxon>Liliopsida</taxon>
        <taxon>Poales</taxon>
        <taxon>Poaceae</taxon>
        <taxon>BOP clade</taxon>
        <taxon>Oryzoideae</taxon>
        <taxon>Oryzeae</taxon>
        <taxon>Oryzinae</taxon>
        <taxon>Oryza</taxon>
        <taxon>Oryza sativa</taxon>
    </lineage>
</organism>
<reference evidence="3" key="2">
    <citation type="journal article" date="2008" name="Nucleic Acids Res.">
        <title>The rice annotation project database (RAP-DB): 2008 update.</title>
        <authorList>
            <consortium name="The rice annotation project (RAP)"/>
        </authorList>
    </citation>
    <scope>GENOME REANNOTATION</scope>
    <source>
        <strain evidence="3">cv. Nipponbare</strain>
    </source>
</reference>
<gene>
    <name evidence="2" type="ordered locus">LOC_Os11g08960</name>
</gene>
<feature type="region of interest" description="Disordered" evidence="1">
    <location>
        <begin position="1"/>
        <end position="24"/>
    </location>
</feature>